<evidence type="ECO:0000313" key="4">
    <source>
        <dbReference type="Proteomes" id="UP000800235"/>
    </source>
</evidence>
<dbReference type="EMBL" id="MU007016">
    <property type="protein sequence ID" value="KAF2434562.1"/>
    <property type="molecule type" value="Genomic_DNA"/>
</dbReference>
<accession>A0A9P4NZL1</accession>
<reference evidence="3" key="1">
    <citation type="journal article" date="2020" name="Stud. Mycol.">
        <title>101 Dothideomycetes genomes: a test case for predicting lifestyles and emergence of pathogens.</title>
        <authorList>
            <person name="Haridas S."/>
            <person name="Albert R."/>
            <person name="Binder M."/>
            <person name="Bloem J."/>
            <person name="Labutti K."/>
            <person name="Salamov A."/>
            <person name="Andreopoulos B."/>
            <person name="Baker S."/>
            <person name="Barry K."/>
            <person name="Bills G."/>
            <person name="Bluhm B."/>
            <person name="Cannon C."/>
            <person name="Castanera R."/>
            <person name="Culley D."/>
            <person name="Daum C."/>
            <person name="Ezra D."/>
            <person name="Gonzalez J."/>
            <person name="Henrissat B."/>
            <person name="Kuo A."/>
            <person name="Liang C."/>
            <person name="Lipzen A."/>
            <person name="Lutzoni F."/>
            <person name="Magnuson J."/>
            <person name="Mondo S."/>
            <person name="Nolan M."/>
            <person name="Ohm R."/>
            <person name="Pangilinan J."/>
            <person name="Park H.-J."/>
            <person name="Ramirez L."/>
            <person name="Alfaro M."/>
            <person name="Sun H."/>
            <person name="Tritt A."/>
            <person name="Yoshinaga Y."/>
            <person name="Zwiers L.-H."/>
            <person name="Turgeon B."/>
            <person name="Goodwin S."/>
            <person name="Spatafora J."/>
            <person name="Crous P."/>
            <person name="Grigoriev I."/>
        </authorList>
    </citation>
    <scope>NUCLEOTIDE SEQUENCE</scope>
    <source>
        <strain evidence="3">CBS 130266</strain>
    </source>
</reference>
<dbReference type="Pfam" id="PF20237">
    <property type="entry name" value="DUF6594"/>
    <property type="match status" value="1"/>
</dbReference>
<feature type="domain" description="DUF6594" evidence="2">
    <location>
        <begin position="53"/>
        <end position="141"/>
    </location>
</feature>
<organism evidence="3 4">
    <name type="scientific">Tothia fuscella</name>
    <dbReference type="NCBI Taxonomy" id="1048955"/>
    <lineage>
        <taxon>Eukaryota</taxon>
        <taxon>Fungi</taxon>
        <taxon>Dikarya</taxon>
        <taxon>Ascomycota</taxon>
        <taxon>Pezizomycotina</taxon>
        <taxon>Dothideomycetes</taxon>
        <taxon>Pleosporomycetidae</taxon>
        <taxon>Venturiales</taxon>
        <taxon>Cylindrosympodiaceae</taxon>
        <taxon>Tothia</taxon>
    </lineage>
</organism>
<keyword evidence="4" id="KW-1185">Reference proteome</keyword>
<protein>
    <recommendedName>
        <fullName evidence="2">DUF6594 domain-containing protein</fullName>
    </recommendedName>
</protein>
<dbReference type="InterPro" id="IPR046529">
    <property type="entry name" value="DUF6594"/>
</dbReference>
<evidence type="ECO:0000259" key="2">
    <source>
        <dbReference type="Pfam" id="PF20237"/>
    </source>
</evidence>
<dbReference type="Proteomes" id="UP000800235">
    <property type="component" value="Unassembled WGS sequence"/>
</dbReference>
<dbReference type="OrthoDB" id="5416037at2759"/>
<comment type="caution">
    <text evidence="3">The sequence shown here is derived from an EMBL/GenBank/DDBJ whole genome shotgun (WGS) entry which is preliminary data.</text>
</comment>
<feature type="region of interest" description="Disordered" evidence="1">
    <location>
        <begin position="99"/>
        <end position="123"/>
    </location>
</feature>
<sequence length="142" mass="16395">MLQIPPHTLSCFPSPMSIQSSLPLTNVVTGSFPASPSPDPNYRENRAWKYYGYPSFCDFMASDNDLFLLRRFGHLNARVLLNLQYRISSLEKELRRLDEECRNDPSPKVRSDSFEYDKNADPSGSQYQRALLINDLYPLLKQ</sequence>
<proteinExistence type="predicted"/>
<dbReference type="AlphaFoldDB" id="A0A9P4NZL1"/>
<dbReference type="PANTHER" id="PTHR34502">
    <property type="entry name" value="DUF6594 DOMAIN-CONTAINING PROTEIN-RELATED"/>
    <property type="match status" value="1"/>
</dbReference>
<name>A0A9P4NZL1_9PEZI</name>
<gene>
    <name evidence="3" type="ORF">EJ08DRAFT_471336</name>
</gene>
<feature type="compositionally biased region" description="Basic and acidic residues" evidence="1">
    <location>
        <begin position="99"/>
        <end position="120"/>
    </location>
</feature>
<dbReference type="PANTHER" id="PTHR34502:SF4">
    <property type="entry name" value="DUF6594 DOMAIN-CONTAINING PROTEIN"/>
    <property type="match status" value="1"/>
</dbReference>
<evidence type="ECO:0000256" key="1">
    <source>
        <dbReference type="SAM" id="MobiDB-lite"/>
    </source>
</evidence>
<evidence type="ECO:0000313" key="3">
    <source>
        <dbReference type="EMBL" id="KAF2434562.1"/>
    </source>
</evidence>